<keyword evidence="2" id="KW-1133">Transmembrane helix</keyword>
<feature type="transmembrane region" description="Helical" evidence="2">
    <location>
        <begin position="21"/>
        <end position="43"/>
    </location>
</feature>
<keyword evidence="2" id="KW-0472">Membrane</keyword>
<accession>A0A1Y6BGJ7</accession>
<evidence type="ECO:0000256" key="1">
    <source>
        <dbReference type="SAM" id="Coils"/>
    </source>
</evidence>
<evidence type="ECO:0000313" key="4">
    <source>
        <dbReference type="Proteomes" id="UP000192920"/>
    </source>
</evidence>
<dbReference type="InterPro" id="IPR052534">
    <property type="entry name" value="Extracell_DNA_Util/SecSys_Comp"/>
</dbReference>
<keyword evidence="1" id="KW-0175">Coiled coil</keyword>
<dbReference type="STRING" id="1123014.SAMN02745746_00779"/>
<organism evidence="3 4">
    <name type="scientific">Pseudogulbenkiania subflava DSM 22618</name>
    <dbReference type="NCBI Taxonomy" id="1123014"/>
    <lineage>
        <taxon>Bacteria</taxon>
        <taxon>Pseudomonadati</taxon>
        <taxon>Pseudomonadota</taxon>
        <taxon>Betaproteobacteria</taxon>
        <taxon>Neisseriales</taxon>
        <taxon>Chromobacteriaceae</taxon>
        <taxon>Pseudogulbenkiania</taxon>
    </lineage>
</organism>
<dbReference type="Pfam" id="PF05137">
    <property type="entry name" value="PilN"/>
    <property type="match status" value="1"/>
</dbReference>
<name>A0A1Y6BGJ7_9NEIS</name>
<dbReference type="RefSeq" id="WP_085275122.1">
    <property type="nucleotide sequence ID" value="NZ_FXAG01000003.1"/>
</dbReference>
<dbReference type="AlphaFoldDB" id="A0A1Y6BGJ7"/>
<dbReference type="InterPro" id="IPR007813">
    <property type="entry name" value="PilN"/>
</dbReference>
<reference evidence="4" key="1">
    <citation type="submission" date="2017-04" db="EMBL/GenBank/DDBJ databases">
        <authorList>
            <person name="Varghese N."/>
            <person name="Submissions S."/>
        </authorList>
    </citation>
    <scope>NUCLEOTIDE SEQUENCE [LARGE SCALE GENOMIC DNA]</scope>
    <source>
        <strain evidence="4">DSM 22618</strain>
    </source>
</reference>
<proteinExistence type="predicted"/>
<evidence type="ECO:0000256" key="2">
    <source>
        <dbReference type="SAM" id="Phobius"/>
    </source>
</evidence>
<dbReference type="Proteomes" id="UP000192920">
    <property type="component" value="Unassembled WGS sequence"/>
</dbReference>
<dbReference type="PANTHER" id="PTHR40278">
    <property type="entry name" value="DNA UTILIZATION PROTEIN HOFN"/>
    <property type="match status" value="1"/>
</dbReference>
<dbReference type="EMBL" id="FXAG01000003">
    <property type="protein sequence ID" value="SMF02155.1"/>
    <property type="molecule type" value="Genomic_DNA"/>
</dbReference>
<keyword evidence="2" id="KW-0812">Transmembrane</keyword>
<protein>
    <submittedName>
        <fullName evidence="3">Type IV pilus assembly protein PilN</fullName>
    </submittedName>
</protein>
<keyword evidence="4" id="KW-1185">Reference proteome</keyword>
<feature type="coiled-coil region" evidence="1">
    <location>
        <begin position="57"/>
        <end position="91"/>
    </location>
</feature>
<dbReference type="GO" id="GO:0043107">
    <property type="term" value="P:type IV pilus-dependent motility"/>
    <property type="evidence" value="ECO:0007669"/>
    <property type="project" value="TreeGrafter"/>
</dbReference>
<evidence type="ECO:0000313" key="3">
    <source>
        <dbReference type="EMBL" id="SMF02155.1"/>
    </source>
</evidence>
<dbReference type="GO" id="GO:0043683">
    <property type="term" value="P:type IV pilus assembly"/>
    <property type="evidence" value="ECO:0007669"/>
    <property type="project" value="TreeGrafter"/>
</dbReference>
<gene>
    <name evidence="3" type="ORF">SAMN02745746_00779</name>
</gene>
<sequence length="194" mass="21806">MIRINLLPHREQSKEAHRHRFQLLLAAAIFVAGVVVASSYLVLNSRIDHQQHRNQYLQDAIAQLDGQIKKIEGLKKERDELLARKQLVEQLQQGRNEATHIFDQLVRQTPDGVYLRDFRQTGRSFDLSGYALSGARVSNYMRTLAQSTTLDAPVLVEVKAAIVNNQRVSEFTLRLGMKGQEAAAPAPGKKGARP</sequence>
<dbReference type="PANTHER" id="PTHR40278:SF2">
    <property type="entry name" value="TYPE IV PILUS INNER MEMBRANE COMPONENT PILN"/>
    <property type="match status" value="1"/>
</dbReference>